<evidence type="ECO:0000313" key="11">
    <source>
        <dbReference type="EMBL" id="VYU36713.1"/>
    </source>
</evidence>
<dbReference type="SUPFAM" id="SSF51366">
    <property type="entry name" value="Ribulose-phoshate binding barrel"/>
    <property type="match status" value="1"/>
</dbReference>
<evidence type="ECO:0000259" key="10">
    <source>
        <dbReference type="Pfam" id="PF00697"/>
    </source>
</evidence>
<dbReference type="CDD" id="cd00405">
    <property type="entry name" value="PRAI"/>
    <property type="match status" value="1"/>
</dbReference>
<feature type="domain" description="N-(5'phosphoribosyl) anthranilate isomerase (PRAI)" evidence="10">
    <location>
        <begin position="3"/>
        <end position="201"/>
    </location>
</feature>
<keyword evidence="8 9" id="KW-0413">Isomerase</keyword>
<dbReference type="GO" id="GO:0000162">
    <property type="term" value="P:L-tryptophan biosynthetic process"/>
    <property type="evidence" value="ECO:0007669"/>
    <property type="project" value="UniProtKB-UniRule"/>
</dbReference>
<name>A0A6N3EE05_9CLOT</name>
<keyword evidence="7 9" id="KW-0057">Aromatic amino acid biosynthesis</keyword>
<comment type="pathway">
    <text evidence="2 9">Amino-acid biosynthesis; L-tryptophan biosynthesis; L-tryptophan from chorismate: step 3/5.</text>
</comment>
<dbReference type="PANTHER" id="PTHR42894:SF1">
    <property type="entry name" value="N-(5'-PHOSPHORIBOSYL)ANTHRANILATE ISOMERASE"/>
    <property type="match status" value="1"/>
</dbReference>
<comment type="catalytic activity">
    <reaction evidence="1 9">
        <text>N-(5-phospho-beta-D-ribosyl)anthranilate = 1-(2-carboxyphenylamino)-1-deoxy-D-ribulose 5-phosphate</text>
        <dbReference type="Rhea" id="RHEA:21540"/>
        <dbReference type="ChEBI" id="CHEBI:18277"/>
        <dbReference type="ChEBI" id="CHEBI:58613"/>
        <dbReference type="EC" id="5.3.1.24"/>
    </reaction>
</comment>
<gene>
    <name evidence="9 11" type="primary">trpF</name>
    <name evidence="11" type="ORF">CTLFYP3_02187</name>
</gene>
<evidence type="ECO:0000256" key="2">
    <source>
        <dbReference type="ARBA" id="ARBA00004664"/>
    </source>
</evidence>
<dbReference type="EC" id="5.3.1.24" evidence="3 9"/>
<evidence type="ECO:0000256" key="6">
    <source>
        <dbReference type="ARBA" id="ARBA00022822"/>
    </source>
</evidence>
<dbReference type="Pfam" id="PF00697">
    <property type="entry name" value="PRAI"/>
    <property type="match status" value="1"/>
</dbReference>
<sequence>MKIKICGITKLQEIQYINELKPDYIGFVFSKSKRKVSKEEARELLVSLDNEIKVVGVFRNEKADFVSEVLNYTNIKIVQLHGSEDNDYIENMRSKVNNKIEVWKAISIINEKSIEEINNTNVDNVLLDASTPGEGKRFKLKDLGDFEEFNRVFIAGGINEENIQDIIESLNSKGIDVSSGAEVIDENGIRMKSYEKMKKIIGEVRKNDKRKI</sequence>
<dbReference type="InterPro" id="IPR001240">
    <property type="entry name" value="PRAI_dom"/>
</dbReference>
<dbReference type="EMBL" id="CACRTO010000020">
    <property type="protein sequence ID" value="VYU36713.1"/>
    <property type="molecule type" value="Genomic_DNA"/>
</dbReference>
<evidence type="ECO:0000256" key="3">
    <source>
        <dbReference type="ARBA" id="ARBA00012572"/>
    </source>
</evidence>
<dbReference type="InterPro" id="IPR044643">
    <property type="entry name" value="TrpF_fam"/>
</dbReference>
<dbReference type="RefSeq" id="WP_156626634.1">
    <property type="nucleotide sequence ID" value="NZ_CACRTO010000020.1"/>
</dbReference>
<evidence type="ECO:0000256" key="7">
    <source>
        <dbReference type="ARBA" id="ARBA00023141"/>
    </source>
</evidence>
<dbReference type="AlphaFoldDB" id="A0A6N3EE05"/>
<organism evidence="11">
    <name type="scientific">Clostridium tertium</name>
    <dbReference type="NCBI Taxonomy" id="1559"/>
    <lineage>
        <taxon>Bacteria</taxon>
        <taxon>Bacillati</taxon>
        <taxon>Bacillota</taxon>
        <taxon>Clostridia</taxon>
        <taxon>Eubacteriales</taxon>
        <taxon>Clostridiaceae</taxon>
        <taxon>Clostridium</taxon>
    </lineage>
</organism>
<evidence type="ECO:0000256" key="5">
    <source>
        <dbReference type="ARBA" id="ARBA00022605"/>
    </source>
</evidence>
<accession>A0A6N3EE05</accession>
<evidence type="ECO:0000256" key="8">
    <source>
        <dbReference type="ARBA" id="ARBA00023235"/>
    </source>
</evidence>
<dbReference type="GO" id="GO:0004640">
    <property type="term" value="F:phosphoribosylanthranilate isomerase activity"/>
    <property type="evidence" value="ECO:0007669"/>
    <property type="project" value="UniProtKB-UniRule"/>
</dbReference>
<dbReference type="Gene3D" id="3.20.20.70">
    <property type="entry name" value="Aldolase class I"/>
    <property type="match status" value="1"/>
</dbReference>
<proteinExistence type="inferred from homology"/>
<dbReference type="InterPro" id="IPR011060">
    <property type="entry name" value="RibuloseP-bd_barrel"/>
</dbReference>
<dbReference type="InterPro" id="IPR013785">
    <property type="entry name" value="Aldolase_TIM"/>
</dbReference>
<keyword evidence="6 9" id="KW-0822">Tryptophan biosynthesis</keyword>
<evidence type="ECO:0000256" key="4">
    <source>
        <dbReference type="ARBA" id="ARBA00022272"/>
    </source>
</evidence>
<comment type="similarity">
    <text evidence="9">Belongs to the TrpF family.</text>
</comment>
<keyword evidence="5 9" id="KW-0028">Amino-acid biosynthesis</keyword>
<evidence type="ECO:0000256" key="9">
    <source>
        <dbReference type="HAMAP-Rule" id="MF_00135"/>
    </source>
</evidence>
<protein>
    <recommendedName>
        <fullName evidence="4 9">N-(5'-phosphoribosyl)anthranilate isomerase</fullName>
        <shortName evidence="9">PRAI</shortName>
        <ecNumber evidence="3 9">5.3.1.24</ecNumber>
    </recommendedName>
</protein>
<dbReference type="UniPathway" id="UPA00035">
    <property type="reaction ID" value="UER00042"/>
</dbReference>
<dbReference type="PANTHER" id="PTHR42894">
    <property type="entry name" value="N-(5'-PHOSPHORIBOSYL)ANTHRANILATE ISOMERASE"/>
    <property type="match status" value="1"/>
</dbReference>
<reference evidence="11" key="1">
    <citation type="submission" date="2019-11" db="EMBL/GenBank/DDBJ databases">
        <authorList>
            <person name="Feng L."/>
        </authorList>
    </citation>
    <scope>NUCLEOTIDE SEQUENCE</scope>
    <source>
        <strain evidence="11">CTertiumLFYP3</strain>
    </source>
</reference>
<evidence type="ECO:0000256" key="1">
    <source>
        <dbReference type="ARBA" id="ARBA00001164"/>
    </source>
</evidence>
<dbReference type="HAMAP" id="MF_00135">
    <property type="entry name" value="PRAI"/>
    <property type="match status" value="1"/>
</dbReference>